<accession>A0ABW4NZH3</accession>
<evidence type="ECO:0000259" key="2">
    <source>
        <dbReference type="Pfam" id="PF03372"/>
    </source>
</evidence>
<feature type="transmembrane region" description="Helical" evidence="1">
    <location>
        <begin position="53"/>
        <end position="72"/>
    </location>
</feature>
<feature type="domain" description="Endonuclease/exonuclease/phosphatase" evidence="2">
    <location>
        <begin position="88"/>
        <end position="297"/>
    </location>
</feature>
<keyword evidence="1" id="KW-0472">Membrane</keyword>
<evidence type="ECO:0000256" key="1">
    <source>
        <dbReference type="SAM" id="Phobius"/>
    </source>
</evidence>
<dbReference type="Proteomes" id="UP001597286">
    <property type="component" value="Unassembled WGS sequence"/>
</dbReference>
<keyword evidence="3" id="KW-0255">Endonuclease</keyword>
<dbReference type="InterPro" id="IPR005135">
    <property type="entry name" value="Endo/exonuclease/phosphatase"/>
</dbReference>
<protein>
    <submittedName>
        <fullName evidence="3">Endonuclease/exonuclease/phosphatase family protein</fullName>
    </submittedName>
</protein>
<proteinExistence type="predicted"/>
<dbReference type="Pfam" id="PF03372">
    <property type="entry name" value="Exo_endo_phos"/>
    <property type="match status" value="1"/>
</dbReference>
<keyword evidence="4" id="KW-1185">Reference proteome</keyword>
<gene>
    <name evidence="3" type="ORF">ACFSJG_04060</name>
</gene>
<keyword evidence="3" id="KW-0540">Nuclease</keyword>
<evidence type="ECO:0000313" key="4">
    <source>
        <dbReference type="Proteomes" id="UP001597286"/>
    </source>
</evidence>
<sequence length="315" mass="33418">MCAIAVAALAAVAHVVGPESNKLIILSSFVPLLLVIGIVGLVALAAVRAWRTLVVGVVVVLAGVSMQVPLYVRDAPEAVTGGGSIRLLQANIRLGEADLDALVDLVRSRSVDVLTVEELTDSAVDGLRIAGLDDLLPETYLVPKGSGGGGTGIYSRFPLRDAELLGDFSMANLVTKMDVGDGRTVTLAAVHPMPPYPSPSWMWATEMEKLRTLLHERAADGDPVVVSGDFNSTYSHSRYRDILTDGFADAGEQAGAGLVATYPADRWYPPVIAIDRIVLKDAVVGEYERVELPGSDHYGIFATVTPEFASREVAP</sequence>
<dbReference type="GO" id="GO:0004519">
    <property type="term" value="F:endonuclease activity"/>
    <property type="evidence" value="ECO:0007669"/>
    <property type="project" value="UniProtKB-KW"/>
</dbReference>
<keyword evidence="1" id="KW-0812">Transmembrane</keyword>
<reference evidence="4" key="1">
    <citation type="journal article" date="2019" name="Int. J. Syst. Evol. Microbiol.">
        <title>The Global Catalogue of Microorganisms (GCM) 10K type strain sequencing project: providing services to taxonomists for standard genome sequencing and annotation.</title>
        <authorList>
            <consortium name="The Broad Institute Genomics Platform"/>
            <consortium name="The Broad Institute Genome Sequencing Center for Infectious Disease"/>
            <person name="Wu L."/>
            <person name="Ma J."/>
        </authorList>
    </citation>
    <scope>NUCLEOTIDE SEQUENCE [LARGE SCALE GENOMIC DNA]</scope>
    <source>
        <strain evidence="4">DT72</strain>
    </source>
</reference>
<organism evidence="3 4">
    <name type="scientific">Rhodococcus gannanensis</name>
    <dbReference type="NCBI Taxonomy" id="1960308"/>
    <lineage>
        <taxon>Bacteria</taxon>
        <taxon>Bacillati</taxon>
        <taxon>Actinomycetota</taxon>
        <taxon>Actinomycetes</taxon>
        <taxon>Mycobacteriales</taxon>
        <taxon>Nocardiaceae</taxon>
        <taxon>Rhodococcus</taxon>
    </lineage>
</organism>
<keyword evidence="3" id="KW-0378">Hydrolase</keyword>
<dbReference type="InterPro" id="IPR036691">
    <property type="entry name" value="Endo/exonu/phosph_ase_sf"/>
</dbReference>
<comment type="caution">
    <text evidence="3">The sequence shown here is derived from an EMBL/GenBank/DDBJ whole genome shotgun (WGS) entry which is preliminary data.</text>
</comment>
<dbReference type="RefSeq" id="WP_378483925.1">
    <property type="nucleotide sequence ID" value="NZ_JBHUFB010000007.1"/>
</dbReference>
<dbReference type="EMBL" id="JBHUFB010000007">
    <property type="protein sequence ID" value="MFD1811376.1"/>
    <property type="molecule type" value="Genomic_DNA"/>
</dbReference>
<dbReference type="Gene3D" id="3.60.10.10">
    <property type="entry name" value="Endonuclease/exonuclease/phosphatase"/>
    <property type="match status" value="1"/>
</dbReference>
<feature type="transmembrane region" description="Helical" evidence="1">
    <location>
        <begin position="23"/>
        <end position="46"/>
    </location>
</feature>
<keyword evidence="1" id="KW-1133">Transmembrane helix</keyword>
<dbReference type="SUPFAM" id="SSF56219">
    <property type="entry name" value="DNase I-like"/>
    <property type="match status" value="1"/>
</dbReference>
<evidence type="ECO:0000313" key="3">
    <source>
        <dbReference type="EMBL" id="MFD1811376.1"/>
    </source>
</evidence>
<name>A0ABW4NZH3_9NOCA</name>